<keyword evidence="3" id="KW-1185">Reference proteome</keyword>
<dbReference type="Proteomes" id="UP000233837">
    <property type="component" value="Unassembled WGS sequence"/>
</dbReference>
<dbReference type="InterPro" id="IPR000477">
    <property type="entry name" value="RT_dom"/>
</dbReference>
<gene>
    <name evidence="2" type="ORF">MA16_Dca025354</name>
</gene>
<organism evidence="2 3">
    <name type="scientific">Dendrobium catenatum</name>
    <dbReference type="NCBI Taxonomy" id="906689"/>
    <lineage>
        <taxon>Eukaryota</taxon>
        <taxon>Viridiplantae</taxon>
        <taxon>Streptophyta</taxon>
        <taxon>Embryophyta</taxon>
        <taxon>Tracheophyta</taxon>
        <taxon>Spermatophyta</taxon>
        <taxon>Magnoliopsida</taxon>
        <taxon>Liliopsida</taxon>
        <taxon>Asparagales</taxon>
        <taxon>Orchidaceae</taxon>
        <taxon>Epidendroideae</taxon>
        <taxon>Malaxideae</taxon>
        <taxon>Dendrobiinae</taxon>
        <taxon>Dendrobium</taxon>
    </lineage>
</organism>
<dbReference type="EMBL" id="KZ503552">
    <property type="protein sequence ID" value="PKU62962.1"/>
    <property type="molecule type" value="Genomic_DNA"/>
</dbReference>
<evidence type="ECO:0000259" key="1">
    <source>
        <dbReference type="PROSITE" id="PS50878"/>
    </source>
</evidence>
<sequence>MEQSYDSMYWKALRNVLSYFNFPPLISKLVLNCVEDPKFALIINGRNSNWIQAKSGFRQGCPLSPILFILCAQLLSNAFAQISYGIKINSNGPRISHLLYEDDVIMFFEANKNAVKKVKEILYSFCNWTG</sequence>
<feature type="domain" description="Reverse transcriptase" evidence="1">
    <location>
        <begin position="1"/>
        <end position="130"/>
    </location>
</feature>
<reference evidence="2 3" key="2">
    <citation type="journal article" date="2017" name="Nature">
        <title>The Apostasia genome and the evolution of orchids.</title>
        <authorList>
            <person name="Zhang G.Q."/>
            <person name="Liu K.W."/>
            <person name="Li Z."/>
            <person name="Lohaus R."/>
            <person name="Hsiao Y.Y."/>
            <person name="Niu S.C."/>
            <person name="Wang J.Y."/>
            <person name="Lin Y.C."/>
            <person name="Xu Q."/>
            <person name="Chen L.J."/>
            <person name="Yoshida K."/>
            <person name="Fujiwara S."/>
            <person name="Wang Z.W."/>
            <person name="Zhang Y.Q."/>
            <person name="Mitsuda N."/>
            <person name="Wang M."/>
            <person name="Liu G.H."/>
            <person name="Pecoraro L."/>
            <person name="Huang H.X."/>
            <person name="Xiao X.J."/>
            <person name="Lin M."/>
            <person name="Wu X.Y."/>
            <person name="Wu W.L."/>
            <person name="Chen Y.Y."/>
            <person name="Chang S.B."/>
            <person name="Sakamoto S."/>
            <person name="Ohme-Takagi M."/>
            <person name="Yagi M."/>
            <person name="Zeng S.J."/>
            <person name="Shen C.Y."/>
            <person name="Yeh C.M."/>
            <person name="Luo Y.B."/>
            <person name="Tsai W.C."/>
            <person name="Van de Peer Y."/>
            <person name="Liu Z.J."/>
        </authorList>
    </citation>
    <scope>NUCLEOTIDE SEQUENCE [LARGE SCALE GENOMIC DNA]</scope>
    <source>
        <tissue evidence="2">The whole plant</tissue>
    </source>
</reference>
<dbReference type="PANTHER" id="PTHR31635">
    <property type="entry name" value="REVERSE TRANSCRIPTASE DOMAIN-CONTAINING PROTEIN-RELATED"/>
    <property type="match status" value="1"/>
</dbReference>
<dbReference type="PROSITE" id="PS50878">
    <property type="entry name" value="RT_POL"/>
    <property type="match status" value="1"/>
</dbReference>
<evidence type="ECO:0000313" key="2">
    <source>
        <dbReference type="EMBL" id="PKU62962.1"/>
    </source>
</evidence>
<dbReference type="AlphaFoldDB" id="A0A2I0VHR9"/>
<dbReference type="Pfam" id="PF00078">
    <property type="entry name" value="RVT_1"/>
    <property type="match status" value="1"/>
</dbReference>
<evidence type="ECO:0000313" key="3">
    <source>
        <dbReference type="Proteomes" id="UP000233837"/>
    </source>
</evidence>
<protein>
    <submittedName>
        <fullName evidence="2">Putative mitochondrial protein</fullName>
    </submittedName>
</protein>
<name>A0A2I0VHR9_9ASPA</name>
<dbReference type="PANTHER" id="PTHR31635:SF196">
    <property type="entry name" value="REVERSE TRANSCRIPTASE DOMAIN-CONTAINING PROTEIN-RELATED"/>
    <property type="match status" value="1"/>
</dbReference>
<accession>A0A2I0VHR9</accession>
<dbReference type="STRING" id="906689.A0A2I0VHR9"/>
<reference evidence="2 3" key="1">
    <citation type="journal article" date="2016" name="Sci. Rep.">
        <title>The Dendrobium catenatum Lindl. genome sequence provides insights into polysaccharide synthase, floral development and adaptive evolution.</title>
        <authorList>
            <person name="Zhang G.Q."/>
            <person name="Xu Q."/>
            <person name="Bian C."/>
            <person name="Tsai W.C."/>
            <person name="Yeh C.M."/>
            <person name="Liu K.W."/>
            <person name="Yoshida K."/>
            <person name="Zhang L.S."/>
            <person name="Chang S.B."/>
            <person name="Chen F."/>
            <person name="Shi Y."/>
            <person name="Su Y.Y."/>
            <person name="Zhang Y.Q."/>
            <person name="Chen L.J."/>
            <person name="Yin Y."/>
            <person name="Lin M."/>
            <person name="Huang H."/>
            <person name="Deng H."/>
            <person name="Wang Z.W."/>
            <person name="Zhu S.L."/>
            <person name="Zhao X."/>
            <person name="Deng C."/>
            <person name="Niu S.C."/>
            <person name="Huang J."/>
            <person name="Wang M."/>
            <person name="Liu G.H."/>
            <person name="Yang H.J."/>
            <person name="Xiao X.J."/>
            <person name="Hsiao Y.Y."/>
            <person name="Wu W.L."/>
            <person name="Chen Y.Y."/>
            <person name="Mitsuda N."/>
            <person name="Ohme-Takagi M."/>
            <person name="Luo Y.B."/>
            <person name="Van de Peer Y."/>
            <person name="Liu Z.J."/>
        </authorList>
    </citation>
    <scope>NUCLEOTIDE SEQUENCE [LARGE SCALE GENOMIC DNA]</scope>
    <source>
        <tissue evidence="2">The whole plant</tissue>
    </source>
</reference>
<proteinExistence type="predicted"/>